<comment type="caution">
    <text evidence="2">The sequence shown here is derived from an EMBL/GenBank/DDBJ whole genome shotgun (WGS) entry which is preliminary data.</text>
</comment>
<gene>
    <name evidence="2" type="ORF">KC678_00305</name>
</gene>
<evidence type="ECO:0000313" key="2">
    <source>
        <dbReference type="EMBL" id="MCA9380691.1"/>
    </source>
</evidence>
<reference evidence="2" key="2">
    <citation type="journal article" date="2021" name="Microbiome">
        <title>Successional dynamics and alternative stable states in a saline activated sludge microbial community over 9 years.</title>
        <authorList>
            <person name="Wang Y."/>
            <person name="Ye J."/>
            <person name="Ju F."/>
            <person name="Liu L."/>
            <person name="Boyd J.A."/>
            <person name="Deng Y."/>
            <person name="Parks D.H."/>
            <person name="Jiang X."/>
            <person name="Yin X."/>
            <person name="Woodcroft B.J."/>
            <person name="Tyson G.W."/>
            <person name="Hugenholtz P."/>
            <person name="Polz M.F."/>
            <person name="Zhang T."/>
        </authorList>
    </citation>
    <scope>NUCLEOTIDE SEQUENCE</scope>
    <source>
        <strain evidence="2">HKST-UBA13</strain>
    </source>
</reference>
<reference evidence="2" key="1">
    <citation type="submission" date="2020-04" db="EMBL/GenBank/DDBJ databases">
        <authorList>
            <person name="Zhang T."/>
        </authorList>
    </citation>
    <scope>NUCLEOTIDE SEQUENCE</scope>
    <source>
        <strain evidence="2">HKST-UBA13</strain>
    </source>
</reference>
<keyword evidence="1" id="KW-1133">Transmembrane helix</keyword>
<dbReference type="AlphaFoldDB" id="A0A955IAB6"/>
<feature type="transmembrane region" description="Helical" evidence="1">
    <location>
        <begin position="6"/>
        <end position="25"/>
    </location>
</feature>
<accession>A0A955IAB6</accession>
<keyword evidence="1" id="KW-0812">Transmembrane</keyword>
<dbReference type="EMBL" id="JAGQLJ010000005">
    <property type="protein sequence ID" value="MCA9380691.1"/>
    <property type="molecule type" value="Genomic_DNA"/>
</dbReference>
<evidence type="ECO:0000313" key="3">
    <source>
        <dbReference type="Proteomes" id="UP000775877"/>
    </source>
</evidence>
<sequence>MRKYSVVIFTVISIFIFLILIGIYFNSKNSDIPESNEEFAFADLKSKWLISKDTIGLDSDEGSVLGATYSFENDEKNLKITFDSSLYKLTDKEFNDVLLIVDKYIEENNVPGERFMITKYDDIQIAFINLQNKNYYLLRL</sequence>
<evidence type="ECO:0000256" key="1">
    <source>
        <dbReference type="SAM" id="Phobius"/>
    </source>
</evidence>
<proteinExistence type="predicted"/>
<organism evidence="2 3">
    <name type="scientific">Candidatus Dojkabacteria bacterium</name>
    <dbReference type="NCBI Taxonomy" id="2099670"/>
    <lineage>
        <taxon>Bacteria</taxon>
        <taxon>Candidatus Dojkabacteria</taxon>
    </lineage>
</organism>
<keyword evidence="1" id="KW-0472">Membrane</keyword>
<protein>
    <submittedName>
        <fullName evidence="2">Uncharacterized protein</fullName>
    </submittedName>
</protein>
<dbReference type="Proteomes" id="UP000775877">
    <property type="component" value="Unassembled WGS sequence"/>
</dbReference>
<name>A0A955IAB6_9BACT</name>